<name>A0A151ZB07_TIELA</name>
<evidence type="ECO:0000256" key="1">
    <source>
        <dbReference type="SAM" id="MobiDB-lite"/>
    </source>
</evidence>
<dbReference type="Gene3D" id="1.20.1280.50">
    <property type="match status" value="1"/>
</dbReference>
<dbReference type="FunCoup" id="A0A151ZB07">
    <property type="interactions" value="170"/>
</dbReference>
<comment type="caution">
    <text evidence="3">The sequence shown here is derived from an EMBL/GenBank/DDBJ whole genome shotgun (WGS) entry which is preliminary data.</text>
</comment>
<evidence type="ECO:0000259" key="2">
    <source>
        <dbReference type="SMART" id="SM00256"/>
    </source>
</evidence>
<dbReference type="Proteomes" id="UP000076078">
    <property type="component" value="Unassembled WGS sequence"/>
</dbReference>
<dbReference type="OrthoDB" id="19844at2759"/>
<dbReference type="SUPFAM" id="SSF81383">
    <property type="entry name" value="F-box domain"/>
    <property type="match status" value="1"/>
</dbReference>
<dbReference type="CDD" id="cd09917">
    <property type="entry name" value="F-box_SF"/>
    <property type="match status" value="1"/>
</dbReference>
<evidence type="ECO:0000313" key="3">
    <source>
        <dbReference type="EMBL" id="KYQ91130.1"/>
    </source>
</evidence>
<dbReference type="InterPro" id="IPR001810">
    <property type="entry name" value="F-box_dom"/>
</dbReference>
<keyword evidence="4" id="KW-1185">Reference proteome</keyword>
<dbReference type="EMBL" id="LODT01000035">
    <property type="protein sequence ID" value="KYQ91130.1"/>
    <property type="molecule type" value="Genomic_DNA"/>
</dbReference>
<proteinExistence type="predicted"/>
<dbReference type="SMART" id="SM00256">
    <property type="entry name" value="FBOX"/>
    <property type="match status" value="1"/>
</dbReference>
<dbReference type="Pfam" id="PF12937">
    <property type="entry name" value="F-box-like"/>
    <property type="match status" value="1"/>
</dbReference>
<evidence type="ECO:0000313" key="4">
    <source>
        <dbReference type="Proteomes" id="UP000076078"/>
    </source>
</evidence>
<dbReference type="STRING" id="361077.A0A151ZB07"/>
<organism evidence="3 4">
    <name type="scientific">Tieghemostelium lacteum</name>
    <name type="common">Slime mold</name>
    <name type="synonym">Dictyostelium lacteum</name>
    <dbReference type="NCBI Taxonomy" id="361077"/>
    <lineage>
        <taxon>Eukaryota</taxon>
        <taxon>Amoebozoa</taxon>
        <taxon>Evosea</taxon>
        <taxon>Eumycetozoa</taxon>
        <taxon>Dictyostelia</taxon>
        <taxon>Dictyosteliales</taxon>
        <taxon>Raperosteliaceae</taxon>
        <taxon>Tieghemostelium</taxon>
    </lineage>
</organism>
<sequence>MNLDRLDMVVNEDSNQQRTLSTSTLNVGLLSNQNKNYDQIELNEDLLQQHIIETNNISSNINNNISHYHQKKKRSHSEMYSHQLLPILNSNGNTALLTSNESMDSDMSDSNNNSSSSAGTDKQITPPLPFVPISPSLGNDSIRKSTIIGVSEQHDEVMVDDDTTTENEHTEEEEDISDTEINLPMDIMELIFSQLSFVDRCNCAWVSSYWRSVLLIKPNSLLESCLISLHHPPPPVNRIPPPIFHIIQQLNITIAPCSCTQCYFSHTKYNILSSWVQFLKGVCFHQSLKKIVLRVFQNPPDIPPPSPSDLYTSYLQSPSLESPMPSPQPLISTVPYFSPTTSNTLSISSPGQQPTAISLNQPIQNFNNPTNNVFAGFLLPSIYQQQLLQQQHYQQQQQYNNNSYSIINTNANNNNISPLTQSTHPSNSQLYSTQQFLNSSTDFSDILIDGREFKFGNSFSNGSKKNQPQYLDLEKPLALPFNDRGALIPLSILFSFLNTENICNIKFRVCVDLPWSRCKELHQFQTIVNSEKISELGFQTYETSDTSWSSANKSTSNNNELIFTKLLTDPQKFCNVKRIYLITTIVDISLLQNLKIHLPNLSGLHLSVWNNNISTLLNDITKIFGKQLHELCLMFRSCLGIKYSHFSHTDRRIEDQMIESLVSQCPDLEYFSFEGWISTLSSRAFQYLSKLPLKHLVLKNGALYKPSNSMFTRLKQEPSDNPFESIQITESDIQSFISTQPKLKVFEFACPSIDKFSSTLSDNFINYIIESCPKIKYIKILDIHNSRSYIPGSKSKYHNRSKLFGFK</sequence>
<feature type="domain" description="F-box" evidence="2">
    <location>
        <begin position="183"/>
        <end position="223"/>
    </location>
</feature>
<dbReference type="OMA" id="NCECHEK"/>
<dbReference type="AlphaFoldDB" id="A0A151ZB07"/>
<dbReference type="InParanoid" id="A0A151ZB07"/>
<gene>
    <name evidence="3" type="ORF">DLAC_08038</name>
</gene>
<protein>
    <recommendedName>
        <fullName evidence="2">F-box domain-containing protein</fullName>
    </recommendedName>
</protein>
<feature type="compositionally biased region" description="Low complexity" evidence="1">
    <location>
        <begin position="108"/>
        <end position="117"/>
    </location>
</feature>
<accession>A0A151ZB07</accession>
<dbReference type="InterPro" id="IPR036047">
    <property type="entry name" value="F-box-like_dom_sf"/>
</dbReference>
<feature type="region of interest" description="Disordered" evidence="1">
    <location>
        <begin position="95"/>
        <end position="129"/>
    </location>
</feature>
<reference evidence="3 4" key="1">
    <citation type="submission" date="2015-12" db="EMBL/GenBank/DDBJ databases">
        <title>Dictyostelia acquired genes for synthesis and detection of signals that induce cell-type specialization by lateral gene transfer from prokaryotes.</title>
        <authorList>
            <person name="Gloeckner G."/>
            <person name="Schaap P."/>
        </authorList>
    </citation>
    <scope>NUCLEOTIDE SEQUENCE [LARGE SCALE GENOMIC DNA]</scope>
    <source>
        <strain evidence="3 4">TK</strain>
    </source>
</reference>